<accession>A0A1X2BAD3</accession>
<keyword evidence="3" id="KW-1185">Reference proteome</keyword>
<dbReference type="Gene3D" id="3.40.50.1820">
    <property type="entry name" value="alpha/beta hydrolase"/>
    <property type="match status" value="1"/>
</dbReference>
<name>A0A1X2BAD3_9MYCO</name>
<dbReference type="STRING" id="486698.AWC22_05520"/>
<dbReference type="GO" id="GO:0016787">
    <property type="term" value="F:hydrolase activity"/>
    <property type="evidence" value="ECO:0007669"/>
    <property type="project" value="UniProtKB-KW"/>
</dbReference>
<dbReference type="Pfam" id="PF00561">
    <property type="entry name" value="Abhydrolase_1"/>
    <property type="match status" value="1"/>
</dbReference>
<dbReference type="InterPro" id="IPR000073">
    <property type="entry name" value="AB_hydrolase_1"/>
</dbReference>
<gene>
    <name evidence="2" type="ORF">AWC22_05520</name>
</gene>
<proteinExistence type="predicted"/>
<evidence type="ECO:0000313" key="2">
    <source>
        <dbReference type="EMBL" id="ORW60552.1"/>
    </source>
</evidence>
<sequence>MLMRVSELVDRPAEPPTWFLYLTDIPRAGIEYGQLLGVLPLQRVLPVGDGHPVLVLPGLLAGDGSTWILRRILRRLGYRAYGWGLGRNIGPTAKAVDGMIELLEKLHTRYDAPVSLIGWSLGGIFARNLARNHPSSVRQVITLGSPFGMRDGSESRSTWSYNRYAHLHAERHELPLQSESEALPVPTTAIYSRCDGMVAWQTCMNPAAERAENIAVRSSHIGYGHNPPVVWAIADRLAQPQGVWAPFRAPAVLRPFFPRPDAPPQWYAADDMRLRRNPA</sequence>
<dbReference type="GeneID" id="93496236"/>
<reference evidence="2 3" key="1">
    <citation type="submission" date="2016-01" db="EMBL/GenBank/DDBJ databases">
        <title>The new phylogeny of the genus Mycobacterium.</title>
        <authorList>
            <person name="Tarcisio F."/>
            <person name="Conor M."/>
            <person name="Antonella G."/>
            <person name="Elisabetta G."/>
            <person name="Giulia F.S."/>
            <person name="Sara T."/>
            <person name="Anna F."/>
            <person name="Clotilde B."/>
            <person name="Roberto B."/>
            <person name="Veronica D.S."/>
            <person name="Fabio R."/>
            <person name="Monica P."/>
            <person name="Olivier J."/>
            <person name="Enrico T."/>
            <person name="Nicola S."/>
        </authorList>
    </citation>
    <scope>NUCLEOTIDE SEQUENCE [LARGE SCALE GENOMIC DNA]</scope>
    <source>
        <strain evidence="2 3">DSM 45176</strain>
    </source>
</reference>
<comment type="caution">
    <text evidence="2">The sequence shown here is derived from an EMBL/GenBank/DDBJ whole genome shotgun (WGS) entry which is preliminary data.</text>
</comment>
<dbReference type="EMBL" id="LQPQ01000233">
    <property type="protein sequence ID" value="ORW60552.1"/>
    <property type="molecule type" value="Genomic_DNA"/>
</dbReference>
<feature type="domain" description="AB hydrolase-1" evidence="1">
    <location>
        <begin position="98"/>
        <end position="146"/>
    </location>
</feature>
<keyword evidence="2" id="KW-0378">Hydrolase</keyword>
<evidence type="ECO:0000313" key="3">
    <source>
        <dbReference type="Proteomes" id="UP000193087"/>
    </source>
</evidence>
<dbReference type="RefSeq" id="WP_085253135.1">
    <property type="nucleotide sequence ID" value="NZ_CAJMWI010000001.1"/>
</dbReference>
<dbReference type="AlphaFoldDB" id="A0A1X2BAD3"/>
<evidence type="ECO:0000259" key="1">
    <source>
        <dbReference type="Pfam" id="PF00561"/>
    </source>
</evidence>
<protein>
    <submittedName>
        <fullName evidence="2">Alpha/beta hydrolase</fullName>
    </submittedName>
</protein>
<dbReference type="InterPro" id="IPR029058">
    <property type="entry name" value="AB_hydrolase_fold"/>
</dbReference>
<dbReference type="Proteomes" id="UP000193087">
    <property type="component" value="Unassembled WGS sequence"/>
</dbReference>
<organism evidence="2 3">
    <name type="scientific">Mycobacterium riyadhense</name>
    <dbReference type="NCBI Taxonomy" id="486698"/>
    <lineage>
        <taxon>Bacteria</taxon>
        <taxon>Bacillati</taxon>
        <taxon>Actinomycetota</taxon>
        <taxon>Actinomycetes</taxon>
        <taxon>Mycobacteriales</taxon>
        <taxon>Mycobacteriaceae</taxon>
        <taxon>Mycobacterium</taxon>
    </lineage>
</organism>
<dbReference type="OrthoDB" id="345573at2"/>
<dbReference type="SUPFAM" id="SSF53474">
    <property type="entry name" value="alpha/beta-Hydrolases"/>
    <property type="match status" value="1"/>
</dbReference>